<gene>
    <name evidence="1" type="ORF">S01H1_35911</name>
</gene>
<dbReference type="SUPFAM" id="SSF52309">
    <property type="entry name" value="N-(deoxy)ribosyltransferase-like"/>
    <property type="match status" value="1"/>
</dbReference>
<reference evidence="1" key="1">
    <citation type="journal article" date="2014" name="Front. Microbiol.">
        <title>High frequency of phylogenetically diverse reductive dehalogenase-homologous genes in deep subseafloor sedimentary metagenomes.</title>
        <authorList>
            <person name="Kawai M."/>
            <person name="Futagami T."/>
            <person name="Toyoda A."/>
            <person name="Takaki Y."/>
            <person name="Nishi S."/>
            <person name="Hori S."/>
            <person name="Arai W."/>
            <person name="Tsubouchi T."/>
            <person name="Morono Y."/>
            <person name="Uchiyama I."/>
            <person name="Ito T."/>
            <person name="Fujiyama A."/>
            <person name="Inagaki F."/>
            <person name="Takami H."/>
        </authorList>
    </citation>
    <scope>NUCLEOTIDE SEQUENCE</scope>
    <source>
        <strain evidence="1">Expedition CK06-06</strain>
    </source>
</reference>
<comment type="caution">
    <text evidence="1">The sequence shown here is derived from an EMBL/GenBank/DDBJ whole genome shotgun (WGS) entry which is preliminary data.</text>
</comment>
<evidence type="ECO:0000313" key="1">
    <source>
        <dbReference type="EMBL" id="GAG13788.1"/>
    </source>
</evidence>
<dbReference type="Gene3D" id="3.40.50.450">
    <property type="match status" value="1"/>
</dbReference>
<name>X0VMT0_9ZZZZ</name>
<organism evidence="1">
    <name type="scientific">marine sediment metagenome</name>
    <dbReference type="NCBI Taxonomy" id="412755"/>
    <lineage>
        <taxon>unclassified sequences</taxon>
        <taxon>metagenomes</taxon>
        <taxon>ecological metagenomes</taxon>
    </lineage>
</organism>
<accession>X0VMT0</accession>
<dbReference type="EMBL" id="BARS01022463">
    <property type="protein sequence ID" value="GAG13788.1"/>
    <property type="molecule type" value="Genomic_DNA"/>
</dbReference>
<protein>
    <submittedName>
        <fullName evidence="1">Uncharacterized protein</fullName>
    </submittedName>
</protein>
<proteinExistence type="predicted"/>
<dbReference type="AlphaFoldDB" id="X0VMT0"/>
<feature type="non-terminal residue" evidence="1">
    <location>
        <position position="1"/>
    </location>
</feature>
<sequence length="93" mass="10926">VIPGDDFYVENSNFLICKIDPKDFPCGTYYEAGYCRKLKKPIYVLQTMKREDYPESFVGWVFASGGAFFNSKNELLEFLDKKYKLKIKKTEEK</sequence>